<evidence type="ECO:0000313" key="6">
    <source>
        <dbReference type="EMBL" id="CBA26867.1"/>
    </source>
</evidence>
<evidence type="ECO:0000256" key="4">
    <source>
        <dbReference type="ARBA" id="ARBA00060634"/>
    </source>
</evidence>
<dbReference type="InterPro" id="IPR044668">
    <property type="entry name" value="PuuD-like"/>
</dbReference>
<dbReference type="InterPro" id="IPR011697">
    <property type="entry name" value="Peptidase_C26"/>
</dbReference>
<dbReference type="EMBL" id="FN543103">
    <property type="protein sequence ID" value="CBA26867.1"/>
    <property type="molecule type" value="Genomic_DNA"/>
</dbReference>
<dbReference type="PANTHER" id="PTHR43235">
    <property type="entry name" value="GLUTAMINE AMIDOTRANSFERASE PB2B2.05-RELATED"/>
    <property type="match status" value="1"/>
</dbReference>
<evidence type="ECO:0000256" key="5">
    <source>
        <dbReference type="ARBA" id="ARBA00066788"/>
    </source>
</evidence>
<evidence type="ECO:0000256" key="3">
    <source>
        <dbReference type="ARBA" id="ARBA00055068"/>
    </source>
</evidence>
<evidence type="ECO:0000256" key="1">
    <source>
        <dbReference type="ARBA" id="ARBA00011083"/>
    </source>
</evidence>
<comment type="function">
    <text evidence="3">Involved in the breakdown of putrescine via hydrolysis of the gamma-glutamyl linkage of gamma-glutamyl-gamma-aminobutyrate.</text>
</comment>
<dbReference type="InterPro" id="IPR029062">
    <property type="entry name" value="Class_I_gatase-like"/>
</dbReference>
<evidence type="ECO:0000256" key="2">
    <source>
        <dbReference type="ARBA" id="ARBA00052718"/>
    </source>
</evidence>
<dbReference type="PROSITE" id="PS51273">
    <property type="entry name" value="GATASE_TYPE_1"/>
    <property type="match status" value="1"/>
</dbReference>
<dbReference type="Pfam" id="PF07722">
    <property type="entry name" value="Peptidase_C26"/>
    <property type="match status" value="1"/>
</dbReference>
<name>C9Y790_CURXX</name>
<reference evidence="6" key="1">
    <citation type="journal article" date="2010" name="Nature">
        <title>The Dynamic genome of Hydra.</title>
        <authorList>
            <person name="Chapman J.A."/>
            <person name="Kirkness E.F."/>
            <person name="Simakov O."/>
            <person name="Hampson S.E."/>
            <person name="Mitros T."/>
            <person name="Weinmaier T."/>
            <person name="Rattei T."/>
            <person name="Balasubramanian P.G."/>
            <person name="Borman J."/>
            <person name="Busam D."/>
            <person name="Disbennett K."/>
            <person name="Pfannkoch C."/>
            <person name="Sumin N."/>
            <person name="Sutton G."/>
            <person name="Viswanathan L."/>
            <person name="Walenz B."/>
            <person name="Goodstein D.M."/>
            <person name="Hellsten U."/>
            <person name="Kawashima T."/>
            <person name="Prochnik S.E."/>
            <person name="Putnam N.H."/>
            <person name="Shu S."/>
            <person name="Blumberg B."/>
            <person name="Dana C.E."/>
            <person name="Gee L."/>
            <person name="Kibler D.F."/>
            <person name="Law L."/>
            <person name="Lindgens D."/>
            <person name="Martinez D.E."/>
            <person name="Peng J."/>
            <person name="Wigge P.A."/>
            <person name="Bertulat B."/>
            <person name="Guder C."/>
            <person name="Nakamura Y."/>
            <person name="Ozbek S."/>
            <person name="Watanabe H."/>
            <person name="Khalturin K."/>
            <person name="Hemmrich G."/>
            <person name="Franke A."/>
            <person name="Augustin R."/>
            <person name="Fraune S."/>
            <person name="Hayakawa E."/>
            <person name="Hayakawa S."/>
            <person name="Hirose M."/>
            <person name="Hwang J."/>
            <person name="Ikeo K."/>
            <person name="Nishimiya-Fujisawa C."/>
            <person name="Ogura A."/>
            <person name="Takahashi T."/>
            <person name="Steinmetz P.R."/>
            <person name="Zhang X."/>
            <person name="Aufschnaiter R."/>
            <person name="Eder M.K."/>
            <person name="Gorny A.K."/>
            <person name="Salvenmoser W."/>
            <person name="Heimberg A.M."/>
            <person name="Wheeler B.M."/>
            <person name="Peterson K.J."/>
            <person name="Boettger A."/>
            <person name="Tischler P."/>
            <person name="Wolf A."/>
            <person name="Gojobori T."/>
            <person name="Remington K.A."/>
            <person name="Strausberg R.L."/>
            <person name="Venter J."/>
            <person name="Technau U."/>
            <person name="Hobmayer B."/>
            <person name="Bosch T.C."/>
            <person name="Holstein T.W."/>
            <person name="Fujisawa T."/>
            <person name="Bode H.R."/>
            <person name="David C.N."/>
            <person name="Rokhsar D.S."/>
            <person name="Steele R.E."/>
        </authorList>
    </citation>
    <scope>NUCLEOTIDE SEQUENCE</scope>
</reference>
<keyword evidence="6" id="KW-0328">Glycosyltransferase</keyword>
<comment type="pathway">
    <text evidence="4">Amine and polyamine degradation; putrescine degradation; 4-aminobutanoate from putrescine: step 4/4.</text>
</comment>
<comment type="similarity">
    <text evidence="1">Belongs to the peptidase C26 family.</text>
</comment>
<protein>
    <recommendedName>
        <fullName evidence="5">gamma-glutamyl-gamma-aminobutyrate hydrolase</fullName>
        <ecNumber evidence="5">3.5.1.94</ecNumber>
    </recommendedName>
</protein>
<dbReference type="AlphaFoldDB" id="C9Y790"/>
<dbReference type="CDD" id="cd01745">
    <property type="entry name" value="GATase1_2"/>
    <property type="match status" value="1"/>
</dbReference>
<keyword evidence="6" id="KW-0808">Transferase</keyword>
<dbReference type="Gene3D" id="3.40.50.880">
    <property type="match status" value="1"/>
</dbReference>
<organism evidence="6">
    <name type="scientific">Curvibacter symbiont subsp. Hydra magnipapillata</name>
    <dbReference type="NCBI Taxonomy" id="667019"/>
    <lineage>
        <taxon>Bacteria</taxon>
        <taxon>Pseudomonadati</taxon>
        <taxon>Pseudomonadota</taxon>
        <taxon>Betaproteobacteria</taxon>
        <taxon>Burkholderiales</taxon>
        <taxon>Comamonadaceae</taxon>
        <taxon>Curvibacter</taxon>
    </lineage>
</organism>
<keyword evidence="6" id="KW-0378">Hydrolase</keyword>
<comment type="catalytic activity">
    <reaction evidence="2">
        <text>4-(gamma-L-glutamylamino)butanoate + H2O = 4-aminobutanoate + L-glutamate</text>
        <dbReference type="Rhea" id="RHEA:19737"/>
        <dbReference type="ChEBI" id="CHEBI:15377"/>
        <dbReference type="ChEBI" id="CHEBI:29985"/>
        <dbReference type="ChEBI" id="CHEBI:58800"/>
        <dbReference type="ChEBI" id="CHEBI:59888"/>
        <dbReference type="EC" id="3.5.1.94"/>
    </reaction>
</comment>
<dbReference type="GO" id="GO:0016757">
    <property type="term" value="F:glycosyltransferase activity"/>
    <property type="evidence" value="ECO:0007669"/>
    <property type="project" value="UniProtKB-KW"/>
</dbReference>
<dbReference type="GO" id="GO:0005829">
    <property type="term" value="C:cytosol"/>
    <property type="evidence" value="ECO:0007669"/>
    <property type="project" value="TreeGrafter"/>
</dbReference>
<dbReference type="PANTHER" id="PTHR43235:SF1">
    <property type="entry name" value="GLUTAMINE AMIDOTRANSFERASE PB2B2.05-RELATED"/>
    <property type="match status" value="1"/>
</dbReference>
<dbReference type="GO" id="GO:0006598">
    <property type="term" value="P:polyamine catabolic process"/>
    <property type="evidence" value="ECO:0007669"/>
    <property type="project" value="TreeGrafter"/>
</dbReference>
<dbReference type="MEROPS" id="C26.961"/>
<dbReference type="FunFam" id="3.40.50.880:FF:000030">
    <property type="entry name" value="Gamma-glutamyl-gamma-aminobutyrate hydrolase PuuD"/>
    <property type="match status" value="1"/>
</dbReference>
<accession>C9Y790</accession>
<proteinExistence type="inferred from homology"/>
<dbReference type="EC" id="3.5.1.94" evidence="5"/>
<dbReference type="SUPFAM" id="SSF52317">
    <property type="entry name" value="Class I glutamine amidotransferase-like"/>
    <property type="match status" value="1"/>
</dbReference>
<gene>
    <name evidence="6" type="primary">puuD</name>
    <name evidence="6" type="ORF">Csp_G38780</name>
</gene>
<dbReference type="GO" id="GO:0033969">
    <property type="term" value="F:gamma-glutamyl-gamma-aminobutyrate hydrolase activity"/>
    <property type="evidence" value="ECO:0007669"/>
    <property type="project" value="UniProtKB-EC"/>
</dbReference>
<sequence>MKPKGRAMYNNTYPLEESLSPDAPRVLITCCNRMVNDHPFHMVGRKYVEAVRLAGAYPIAVPAAHPDEVDTWLDMVDGVFLTGSASNLHPSYFGEALLDSSKPLDPVRDAWTLPLIRRAVARGIPLLGVCRGFQETNVALGGSLHQAVHGQPGYADHREANHPDLDVQYGPSHRVQVTHDGHLAAIVKSGAFMVNSLHGQGIARLASGLRVEARAEDELVEAFTVTQSPGFALCVQWHPEWKSRTNASSMAILRAFGDACRQWRATHRAQ</sequence>